<dbReference type="AlphaFoldDB" id="A0A3N6XVC5"/>
<dbReference type="GO" id="GO:0004803">
    <property type="term" value="F:transposase activity"/>
    <property type="evidence" value="ECO:0007669"/>
    <property type="project" value="InterPro"/>
</dbReference>
<evidence type="ECO:0000313" key="4">
    <source>
        <dbReference type="Proteomes" id="UP000275225"/>
    </source>
</evidence>
<keyword evidence="4" id="KW-1185">Reference proteome</keyword>
<reference evidence="3 4" key="1">
    <citation type="submission" date="2018-11" db="EMBL/GenBank/DDBJ databases">
        <authorList>
            <person name="Li F."/>
        </authorList>
    </citation>
    <scope>NUCLEOTIDE SEQUENCE [LARGE SCALE GENOMIC DNA]</scope>
    <source>
        <strain evidence="3 4">YS17T</strain>
    </source>
</reference>
<dbReference type="Proteomes" id="UP000275225">
    <property type="component" value="Unassembled WGS sequence"/>
</dbReference>
<dbReference type="InterPro" id="IPR002525">
    <property type="entry name" value="Transp_IS110-like_N"/>
</dbReference>
<dbReference type="EMBL" id="RQJX01000033">
    <property type="protein sequence ID" value="RQN01644.1"/>
    <property type="molecule type" value="Genomic_DNA"/>
</dbReference>
<evidence type="ECO:0000313" key="3">
    <source>
        <dbReference type="EMBL" id="RQN01644.1"/>
    </source>
</evidence>
<evidence type="ECO:0000259" key="1">
    <source>
        <dbReference type="Pfam" id="PF01548"/>
    </source>
</evidence>
<gene>
    <name evidence="3" type="ORF">EHW97_15150</name>
</gene>
<dbReference type="GO" id="GO:0003677">
    <property type="term" value="F:DNA binding"/>
    <property type="evidence" value="ECO:0007669"/>
    <property type="project" value="InterPro"/>
</dbReference>
<proteinExistence type="predicted"/>
<dbReference type="InterPro" id="IPR003346">
    <property type="entry name" value="Transposase_20"/>
</dbReference>
<dbReference type="PANTHER" id="PTHR33055:SF16">
    <property type="entry name" value="TRANSPOSASE FOR INSERTION SEQUENCE ELEMENT IS1547"/>
    <property type="match status" value="1"/>
</dbReference>
<protein>
    <submittedName>
        <fullName evidence="3">IS110 family transposase</fullName>
    </submittedName>
</protein>
<organism evidence="3 4">
    <name type="scientific">Aeromicrobium camelliae</name>
    <dbReference type="NCBI Taxonomy" id="1538144"/>
    <lineage>
        <taxon>Bacteria</taxon>
        <taxon>Bacillati</taxon>
        <taxon>Actinomycetota</taxon>
        <taxon>Actinomycetes</taxon>
        <taxon>Propionibacteriales</taxon>
        <taxon>Nocardioidaceae</taxon>
        <taxon>Aeromicrobium</taxon>
    </lineage>
</organism>
<evidence type="ECO:0000259" key="2">
    <source>
        <dbReference type="Pfam" id="PF02371"/>
    </source>
</evidence>
<feature type="domain" description="Transposase IS110-like N-terminal" evidence="1">
    <location>
        <begin position="13"/>
        <end position="154"/>
    </location>
</feature>
<feature type="domain" description="Transposase IS116/IS110/IS902 C-terminal" evidence="2">
    <location>
        <begin position="232"/>
        <end position="310"/>
    </location>
</feature>
<dbReference type="OrthoDB" id="4337860at2"/>
<dbReference type="Pfam" id="PF01548">
    <property type="entry name" value="DEDD_Tnp_IS110"/>
    <property type="match status" value="1"/>
</dbReference>
<accession>A0A3N6XVC5</accession>
<comment type="caution">
    <text evidence="3">The sequence shown here is derived from an EMBL/GenBank/DDBJ whole genome shotgun (WGS) entry which is preliminary data.</text>
</comment>
<sequence length="353" mass="37707">MTMTEPATQVVFAGIDTHKVTHHAAVIDADGRRIADREFTTGSAGCRALIDWLGQWQVERVGVEQTGTYGAGLTRLLDQGGYQVFDVNTPDPAVRATVGKSDPIDAVMAADAVRTGRAQTVAKDRSGVIESIRMLQIARASAVKARTAALTQIGDLATTLDGGLRARLGSSNRQIAATALSLRPDRARLHDPTQAAKVALRSIAARIRDLDTEINDLDAALAQLVGAAAPRLLARPQVGIHAAAQLLITAGQNPDRIATEAAFARLTGVAPIPASSGQTRRMRLHRGGDRQANKTIHMIAVGRLKNHQPAIDYLERRLSEGLSKKDAIRAMKRLIARELHGALKADLKALDAL</sequence>
<dbReference type="InterPro" id="IPR047650">
    <property type="entry name" value="Transpos_IS110"/>
</dbReference>
<dbReference type="PANTHER" id="PTHR33055">
    <property type="entry name" value="TRANSPOSASE FOR INSERTION SEQUENCE ELEMENT IS1111A"/>
    <property type="match status" value="1"/>
</dbReference>
<dbReference type="GO" id="GO:0006313">
    <property type="term" value="P:DNA transposition"/>
    <property type="evidence" value="ECO:0007669"/>
    <property type="project" value="InterPro"/>
</dbReference>
<dbReference type="Pfam" id="PF02371">
    <property type="entry name" value="Transposase_20"/>
    <property type="match status" value="1"/>
</dbReference>
<dbReference type="NCBIfam" id="NF033542">
    <property type="entry name" value="transpos_IS110"/>
    <property type="match status" value="1"/>
</dbReference>
<name>A0A3N6XVC5_9ACTN</name>